<feature type="compositionally biased region" description="Polar residues" evidence="1">
    <location>
        <begin position="391"/>
        <end position="400"/>
    </location>
</feature>
<accession>A0A9Q0ZL31</accession>
<comment type="caution">
    <text evidence="2">The sequence shown here is derived from an EMBL/GenBank/DDBJ whole genome shotgun (WGS) entry which is preliminary data.</text>
</comment>
<protein>
    <submittedName>
        <fullName evidence="2">DUF789 FAMILY PROTEIN</fullName>
    </submittedName>
</protein>
<evidence type="ECO:0000313" key="2">
    <source>
        <dbReference type="EMBL" id="KAJ6738389.1"/>
    </source>
</evidence>
<evidence type="ECO:0000313" key="3">
    <source>
        <dbReference type="Proteomes" id="UP001151752"/>
    </source>
</evidence>
<evidence type="ECO:0000256" key="1">
    <source>
        <dbReference type="SAM" id="MobiDB-lite"/>
    </source>
</evidence>
<feature type="region of interest" description="Disordered" evidence="1">
    <location>
        <begin position="221"/>
        <end position="250"/>
    </location>
</feature>
<dbReference type="PANTHER" id="PTHR32010:SF18">
    <property type="entry name" value="DUF789 FAMILY PROTEIN"/>
    <property type="match status" value="1"/>
</dbReference>
<sequence>MHSGPINRRQGEGLQPDPPYSINSCTRDFLETEVSFSDGSSNQIGFEGDPRFSNSEASTICSSNSDEIDTVEDIIPYFSYAPDSSIVFDYVSIGSNSDDGPNDNTYQHTEGSKHGGQNFSSSDAQLLKSGKKGKQIKASPRSASAHKYGGFGNLHVRAGKENNLSVWQKVQRNDVDTETKISPVCFQSDMSLKETPSLKRNSIAAEVNTLSRTVGKKLPKDKVSKKLKRKNSLGSKLDNSYHGRGHSSNKASFNTLAKTGMGQNETFGLTAQVDDQKGGKSISKTHSVNSCLMVPSPVYLPHLFFNKGRQMEKGIALAEYSKQNHSSGSVMQKWIPIGVRDSELATSARFGNSLPDPSDRPASEDFTLRNAQENASFNSQDLDSSLMLGTCQDSGNASSPQEDDHSQKLKNSTGWMLELNKKHIETVISTSESSDQRFSSFEDKSLKIIQAVKDACRVQMECEAIQMSTGSPVAEFERFLHFSSPVISQLPSLSCCQTCLCDRLVGAQLCRHEIPCIPLGCLWKWYEEHGNYGLEVRAEDFKNSKSWGLDCISFRGYFVPFLSAVQLFKKHTIQPINKAPDHEIFGSKHEACESLEDSKDGHLPIFSELIPKPCTTAAAQSVDVACSDDAELLFEYFEPEQPQQRQPLYEKIQELVRGNASSGCKMYGDPTNLASLNLRDLHPRSWYSVAWYPIYRIPEGNFRTAFSDLPFTWPLWFIEVPNLIPRVRISVYVEMFGGLQYFLQMLLPSPPISISLADEDLDSFRMAADEMESPCMSIPLICGECWFQPRHSVKPDRRNSKLKPFCNHEGTVENARRDGISYGQSCSNQGKSDICKQAS</sequence>
<feature type="region of interest" description="Disordered" evidence="1">
    <location>
        <begin position="388"/>
        <end position="409"/>
    </location>
</feature>
<dbReference type="PANTHER" id="PTHR32010">
    <property type="entry name" value="PHOTOSYSTEM II STABILITY/ASSEMBLY FACTOR HCF136, CHLOROPLASTIC"/>
    <property type="match status" value="1"/>
</dbReference>
<feature type="region of interest" description="Disordered" evidence="1">
    <location>
        <begin position="1"/>
        <end position="24"/>
    </location>
</feature>
<dbReference type="EMBL" id="JAPFFM010000010">
    <property type="protein sequence ID" value="KAJ6738389.1"/>
    <property type="molecule type" value="Genomic_DNA"/>
</dbReference>
<proteinExistence type="predicted"/>
<feature type="compositionally biased region" description="Polar residues" evidence="1">
    <location>
        <begin position="98"/>
        <end position="124"/>
    </location>
</feature>
<feature type="compositionally biased region" description="Polar residues" evidence="1">
    <location>
        <begin position="52"/>
        <end position="61"/>
    </location>
</feature>
<dbReference type="Pfam" id="PF05623">
    <property type="entry name" value="DUF789"/>
    <property type="match status" value="1"/>
</dbReference>
<dbReference type="InterPro" id="IPR008507">
    <property type="entry name" value="DUF789"/>
</dbReference>
<name>A0A9Q0ZL31_9ROSI</name>
<feature type="region of interest" description="Disordered" evidence="1">
    <location>
        <begin position="98"/>
        <end position="144"/>
    </location>
</feature>
<dbReference type="AlphaFoldDB" id="A0A9Q0ZL31"/>
<reference evidence="2" key="2">
    <citation type="journal article" date="2023" name="Int. J. Mol. Sci.">
        <title>De Novo Assembly and Annotation of 11 Diverse Shrub Willow (Salix) Genomes Reveals Novel Gene Organization in Sex-Linked Regions.</title>
        <authorList>
            <person name="Hyden B."/>
            <person name="Feng K."/>
            <person name="Yates T.B."/>
            <person name="Jawdy S."/>
            <person name="Cereghino C."/>
            <person name="Smart L.B."/>
            <person name="Muchero W."/>
        </authorList>
    </citation>
    <scope>NUCLEOTIDE SEQUENCE</scope>
    <source>
        <tissue evidence="2">Shoot tip</tissue>
    </source>
</reference>
<organism evidence="2 3">
    <name type="scientific">Salix koriyanagi</name>
    <dbReference type="NCBI Taxonomy" id="2511006"/>
    <lineage>
        <taxon>Eukaryota</taxon>
        <taxon>Viridiplantae</taxon>
        <taxon>Streptophyta</taxon>
        <taxon>Embryophyta</taxon>
        <taxon>Tracheophyta</taxon>
        <taxon>Spermatophyta</taxon>
        <taxon>Magnoliopsida</taxon>
        <taxon>eudicotyledons</taxon>
        <taxon>Gunneridae</taxon>
        <taxon>Pentapetalae</taxon>
        <taxon>rosids</taxon>
        <taxon>fabids</taxon>
        <taxon>Malpighiales</taxon>
        <taxon>Salicaceae</taxon>
        <taxon>Saliceae</taxon>
        <taxon>Salix</taxon>
    </lineage>
</organism>
<feature type="region of interest" description="Disordered" evidence="1">
    <location>
        <begin position="36"/>
        <end position="61"/>
    </location>
</feature>
<dbReference type="Proteomes" id="UP001151752">
    <property type="component" value="Chromosome 4"/>
</dbReference>
<keyword evidence="3" id="KW-1185">Reference proteome</keyword>
<reference evidence="2" key="1">
    <citation type="submission" date="2022-11" db="EMBL/GenBank/DDBJ databases">
        <authorList>
            <person name="Hyden B.L."/>
            <person name="Feng K."/>
            <person name="Yates T."/>
            <person name="Jawdy S."/>
            <person name="Smart L.B."/>
            <person name="Muchero W."/>
        </authorList>
    </citation>
    <scope>NUCLEOTIDE SEQUENCE</scope>
    <source>
        <tissue evidence="2">Shoot tip</tissue>
    </source>
</reference>
<gene>
    <name evidence="2" type="ORF">OIU74_003362</name>
</gene>